<evidence type="ECO:0000313" key="4">
    <source>
        <dbReference type="EMBL" id="VVC75056.1"/>
    </source>
</evidence>
<dbReference type="Pfam" id="PF00483">
    <property type="entry name" value="NTP_transferase"/>
    <property type="match status" value="1"/>
</dbReference>
<organism evidence="4 5">
    <name type="scientific">Aquicella siphonis</name>
    <dbReference type="NCBI Taxonomy" id="254247"/>
    <lineage>
        <taxon>Bacteria</taxon>
        <taxon>Pseudomonadati</taxon>
        <taxon>Pseudomonadota</taxon>
        <taxon>Gammaproteobacteria</taxon>
        <taxon>Legionellales</taxon>
        <taxon>Coxiellaceae</taxon>
        <taxon>Aquicella</taxon>
    </lineage>
</organism>
<proteinExistence type="predicted"/>
<sequence length="224" mass="24037">MKKAMILAAGRGERMGLLTARTPKPLLRVGGRFLIEYAISGIRQAGINEIIINISYQGHLIKNALGDGAQYGVKIIYSEEAERLETGGGIFQALPYLGKEPFLVVSSDVVTDFPLSALPPQPEGLAHLVMVANPFYHPEGDFGLHEGKIDLHTGPALTFANIGIYRPELFAGCSAGHFRLAAVLKPAIMAGKVTGEYYQGAWHNIGTPDDLAQLEEAGSKSVLP</sequence>
<dbReference type="EMBL" id="LR699119">
    <property type="protein sequence ID" value="VVC75056.1"/>
    <property type="molecule type" value="Genomic_DNA"/>
</dbReference>
<evidence type="ECO:0000259" key="3">
    <source>
        <dbReference type="Pfam" id="PF00483"/>
    </source>
</evidence>
<feature type="domain" description="Nucleotidyl transferase" evidence="3">
    <location>
        <begin position="3"/>
        <end position="144"/>
    </location>
</feature>
<dbReference type="InterPro" id="IPR054790">
    <property type="entry name" value="MurU"/>
</dbReference>
<evidence type="ECO:0000256" key="1">
    <source>
        <dbReference type="ARBA" id="ARBA00022679"/>
    </source>
</evidence>
<dbReference type="InterPro" id="IPR029044">
    <property type="entry name" value="Nucleotide-diphossugar_trans"/>
</dbReference>
<keyword evidence="1 4" id="KW-0808">Transferase</keyword>
<keyword evidence="2 4" id="KW-0548">Nucleotidyltransferase</keyword>
<dbReference type="AlphaFoldDB" id="A0A5E4PFE7"/>
<dbReference type="NCBIfam" id="NF045761">
    <property type="entry name" value="NAMPUrTaseMurU"/>
    <property type="match status" value="1"/>
</dbReference>
<dbReference type="KEGG" id="asip:AQUSIP_03310"/>
<protein>
    <submittedName>
        <fullName evidence="4">D-glycero-alpha-D-manno-heptose 1-phosphate guanylyltransferase</fullName>
    </submittedName>
</protein>
<dbReference type="RefSeq" id="WP_148338009.1">
    <property type="nucleotide sequence ID" value="NZ_LR699119.1"/>
</dbReference>
<dbReference type="CDD" id="cd06422">
    <property type="entry name" value="NTP_transferase_like_1"/>
    <property type="match status" value="1"/>
</dbReference>
<evidence type="ECO:0000313" key="5">
    <source>
        <dbReference type="Proteomes" id="UP000324194"/>
    </source>
</evidence>
<gene>
    <name evidence="4" type="primary">hddC_1</name>
    <name evidence="4" type="ORF">AQUSIP_03310</name>
</gene>
<dbReference type="SUPFAM" id="SSF53448">
    <property type="entry name" value="Nucleotide-diphospho-sugar transferases"/>
    <property type="match status" value="1"/>
</dbReference>
<dbReference type="GO" id="GO:0016779">
    <property type="term" value="F:nucleotidyltransferase activity"/>
    <property type="evidence" value="ECO:0007669"/>
    <property type="project" value="UniProtKB-KW"/>
</dbReference>
<name>A0A5E4PFE7_9COXI</name>
<dbReference type="PANTHER" id="PTHR43584">
    <property type="entry name" value="NUCLEOTIDYL TRANSFERASE"/>
    <property type="match status" value="1"/>
</dbReference>
<evidence type="ECO:0000256" key="2">
    <source>
        <dbReference type="ARBA" id="ARBA00022695"/>
    </source>
</evidence>
<dbReference type="PANTHER" id="PTHR43584:SF8">
    <property type="entry name" value="N-ACETYLMURAMATE ALPHA-1-PHOSPHATE URIDYLYLTRANSFERASE"/>
    <property type="match status" value="1"/>
</dbReference>
<dbReference type="InterPro" id="IPR050065">
    <property type="entry name" value="GlmU-like"/>
</dbReference>
<dbReference type="InterPro" id="IPR005835">
    <property type="entry name" value="NTP_transferase_dom"/>
</dbReference>
<dbReference type="Proteomes" id="UP000324194">
    <property type="component" value="Chromosome 1"/>
</dbReference>
<dbReference type="OrthoDB" id="9788272at2"/>
<keyword evidence="5" id="KW-1185">Reference proteome</keyword>
<accession>A0A5E4PFE7</accession>
<reference evidence="4 5" key="1">
    <citation type="submission" date="2019-08" db="EMBL/GenBank/DDBJ databases">
        <authorList>
            <person name="Guy L."/>
        </authorList>
    </citation>
    <scope>NUCLEOTIDE SEQUENCE [LARGE SCALE GENOMIC DNA]</scope>
    <source>
        <strain evidence="4 5">SGT-108</strain>
    </source>
</reference>
<dbReference type="Gene3D" id="3.90.550.10">
    <property type="entry name" value="Spore Coat Polysaccharide Biosynthesis Protein SpsA, Chain A"/>
    <property type="match status" value="1"/>
</dbReference>